<evidence type="ECO:0000313" key="2">
    <source>
        <dbReference type="EMBL" id="GBP84305.1"/>
    </source>
</evidence>
<feature type="compositionally biased region" description="Basic residues" evidence="1">
    <location>
        <begin position="1"/>
        <end position="10"/>
    </location>
</feature>
<organism evidence="2 3">
    <name type="scientific">Eumeta variegata</name>
    <name type="common">Bagworm moth</name>
    <name type="synonym">Eumeta japonica</name>
    <dbReference type="NCBI Taxonomy" id="151549"/>
    <lineage>
        <taxon>Eukaryota</taxon>
        <taxon>Metazoa</taxon>
        <taxon>Ecdysozoa</taxon>
        <taxon>Arthropoda</taxon>
        <taxon>Hexapoda</taxon>
        <taxon>Insecta</taxon>
        <taxon>Pterygota</taxon>
        <taxon>Neoptera</taxon>
        <taxon>Endopterygota</taxon>
        <taxon>Lepidoptera</taxon>
        <taxon>Glossata</taxon>
        <taxon>Ditrysia</taxon>
        <taxon>Tineoidea</taxon>
        <taxon>Psychidae</taxon>
        <taxon>Oiketicinae</taxon>
        <taxon>Eumeta</taxon>
    </lineage>
</organism>
<name>A0A4C1ZCH1_EUMVA</name>
<keyword evidence="3" id="KW-1185">Reference proteome</keyword>
<dbReference type="AlphaFoldDB" id="A0A4C1ZCH1"/>
<evidence type="ECO:0000313" key="3">
    <source>
        <dbReference type="Proteomes" id="UP000299102"/>
    </source>
</evidence>
<sequence>MLEWRLRRKPLRDNADDDLSESSPSLVTAPGCCDSGDYNCKIKFAWNNRSLRFAYGLQKRLRFDPNMRGAALFSAVPH</sequence>
<reference evidence="2 3" key="1">
    <citation type="journal article" date="2019" name="Commun. Biol.">
        <title>The bagworm genome reveals a unique fibroin gene that provides high tensile strength.</title>
        <authorList>
            <person name="Kono N."/>
            <person name="Nakamura H."/>
            <person name="Ohtoshi R."/>
            <person name="Tomita M."/>
            <person name="Numata K."/>
            <person name="Arakawa K."/>
        </authorList>
    </citation>
    <scope>NUCLEOTIDE SEQUENCE [LARGE SCALE GENOMIC DNA]</scope>
</reference>
<gene>
    <name evidence="2" type="ORF">EVAR_103593_1</name>
</gene>
<protein>
    <submittedName>
        <fullName evidence="2">Uncharacterized protein</fullName>
    </submittedName>
</protein>
<dbReference type="Proteomes" id="UP000299102">
    <property type="component" value="Unassembled WGS sequence"/>
</dbReference>
<feature type="region of interest" description="Disordered" evidence="1">
    <location>
        <begin position="1"/>
        <end position="26"/>
    </location>
</feature>
<dbReference type="EMBL" id="BGZK01001670">
    <property type="protein sequence ID" value="GBP84305.1"/>
    <property type="molecule type" value="Genomic_DNA"/>
</dbReference>
<accession>A0A4C1ZCH1</accession>
<comment type="caution">
    <text evidence="2">The sequence shown here is derived from an EMBL/GenBank/DDBJ whole genome shotgun (WGS) entry which is preliminary data.</text>
</comment>
<evidence type="ECO:0000256" key="1">
    <source>
        <dbReference type="SAM" id="MobiDB-lite"/>
    </source>
</evidence>
<proteinExistence type="predicted"/>